<evidence type="ECO:0000259" key="3">
    <source>
        <dbReference type="Pfam" id="PF19289"/>
    </source>
</evidence>
<name>A0A140DRF1_9FIRM</name>
<evidence type="ECO:0000313" key="6">
    <source>
        <dbReference type="EMBL" id="OLU46430.1"/>
    </source>
</evidence>
<dbReference type="AlphaFoldDB" id="A0A140DRF1"/>
<organism evidence="5 7">
    <name type="scientific">Faecalibaculum rodentium</name>
    <dbReference type="NCBI Taxonomy" id="1702221"/>
    <lineage>
        <taxon>Bacteria</taxon>
        <taxon>Bacillati</taxon>
        <taxon>Bacillota</taxon>
        <taxon>Erysipelotrichia</taxon>
        <taxon>Erysipelotrichales</taxon>
        <taxon>Erysipelotrichaceae</taxon>
        <taxon>Faecalibaculum</taxon>
    </lineage>
</organism>
<reference evidence="5 7" key="1">
    <citation type="journal article" date="2016" name="Gut Pathog.">
        <title>Whole genome sequencing of "Faecalibaculum rodentium" ALO17, isolated from C57BL/6J laboratory mouse feces.</title>
        <authorList>
            <person name="Lim S."/>
            <person name="Chang D.H."/>
            <person name="Ahn S."/>
            <person name="Kim B.C."/>
        </authorList>
    </citation>
    <scope>NUCLEOTIDE SEQUENCE [LARGE SCALE GENOMIC DNA]</scope>
    <source>
        <strain evidence="5 7">Alo17</strain>
    </source>
</reference>
<keyword evidence="5" id="KW-0645">Protease</keyword>
<evidence type="ECO:0000259" key="4">
    <source>
        <dbReference type="Pfam" id="PF19290"/>
    </source>
</evidence>
<dbReference type="Proteomes" id="UP000069771">
    <property type="component" value="Chromosome"/>
</dbReference>
<feature type="domain" description="Metalloprotease TldD/E N-terminal" evidence="2">
    <location>
        <begin position="18"/>
        <end position="68"/>
    </location>
</feature>
<dbReference type="RefSeq" id="WP_067554099.1">
    <property type="nucleotide sequence ID" value="NZ_CAJTBG010000014.1"/>
</dbReference>
<evidence type="ECO:0000313" key="7">
    <source>
        <dbReference type="Proteomes" id="UP000069771"/>
    </source>
</evidence>
<evidence type="ECO:0000259" key="2">
    <source>
        <dbReference type="Pfam" id="PF01523"/>
    </source>
</evidence>
<sequence length="441" mass="48661">MNKQKWLDRALEKGFEAAEIYESASKSREITWFAGSMDKMEISQTDSVGIRVLDDGSLANTGLEKLDDSIMDEVLDSLRQQAATITSEDRTQFVAPMDTDLVVKEKTWAVPETAEVKELLADLEQRILAYDERIFQVTTLGWSQSEGSRAISNTLGLETGDEDYVQYVVAGAAGRQDDRIQDWYLIKVVPSIDTFDREAFVKELCDEVLHRLDAASIPSRTCPVILHREAMTSLLGAFAGLFSGDLISKGISPLKGKLHEKIFSDKITIIDDPRNTDALTIANFDDEGYPTRRKLVVDHGVFETILHNQQSAARMQTESTGNGFKGGYASPVSVSPMNLYIEPGDQSLAQLEERMQDGLVITDLEGLHAGIDFVSTNFSLQARGYLVQGGKRTQSVTLITAAGSFMELMNDVTAVGSDIDWSYRQLVSPSILFGKMAISGE</sequence>
<dbReference type="InterPro" id="IPR045569">
    <property type="entry name" value="Metalloprtase-TldD/E_C"/>
</dbReference>
<keyword evidence="7" id="KW-1185">Reference proteome</keyword>
<dbReference type="GeneID" id="78477018"/>
<dbReference type="SUPFAM" id="SSF111283">
    <property type="entry name" value="Putative modulator of DNA gyrase, PmbA/TldD"/>
    <property type="match status" value="1"/>
</dbReference>
<dbReference type="Pfam" id="PF19290">
    <property type="entry name" value="PmbA_TldD_2nd"/>
    <property type="match status" value="1"/>
</dbReference>
<dbReference type="OrthoDB" id="9803618at2"/>
<dbReference type="Gene3D" id="3.30.2290.10">
    <property type="entry name" value="PmbA/TldD superfamily"/>
    <property type="match status" value="1"/>
</dbReference>
<dbReference type="KEGG" id="fro:AALO17_00940"/>
<proteinExistence type="inferred from homology"/>
<dbReference type="InterPro" id="IPR036059">
    <property type="entry name" value="TldD/PmbA_sf"/>
</dbReference>
<dbReference type="PATRIC" id="fig|1702221.3.peg.87"/>
<gene>
    <name evidence="5" type="ORF">AALO17_00940</name>
    <name evidence="6" type="ORF">BO223_02170</name>
</gene>
<evidence type="ECO:0000256" key="1">
    <source>
        <dbReference type="ARBA" id="ARBA00005836"/>
    </source>
</evidence>
<dbReference type="PANTHER" id="PTHR43421:SF1">
    <property type="entry name" value="METALLOPROTEASE PMBA"/>
    <property type="match status" value="1"/>
</dbReference>
<dbReference type="InterPro" id="IPR035068">
    <property type="entry name" value="TldD/PmbA_N"/>
</dbReference>
<dbReference type="GO" id="GO:0008237">
    <property type="term" value="F:metallopeptidase activity"/>
    <property type="evidence" value="ECO:0007669"/>
    <property type="project" value="InterPro"/>
</dbReference>
<dbReference type="EMBL" id="CP011391">
    <property type="protein sequence ID" value="AMK53228.1"/>
    <property type="molecule type" value="Genomic_DNA"/>
</dbReference>
<dbReference type="STRING" id="1702221.AALO17_00940"/>
<reference evidence="6 8" key="2">
    <citation type="submission" date="2016-11" db="EMBL/GenBank/DDBJ databases">
        <title>Description of two novel members of the family Erysipelotrichaceae: Ileibacterium lipovorans gen. nov., sp. nov. and Dubosiella newyorkensis, gen. nov., sp. nov.</title>
        <authorList>
            <person name="Cox L.M."/>
            <person name="Sohn J."/>
            <person name="Tyrrell K.L."/>
            <person name="Citron D.M."/>
            <person name="Lawson P.A."/>
            <person name="Patel N.B."/>
            <person name="Iizumi T."/>
            <person name="Perez-Perez G.I."/>
            <person name="Goldstein E.J."/>
            <person name="Blaser M.J."/>
        </authorList>
    </citation>
    <scope>NUCLEOTIDE SEQUENCE [LARGE SCALE GENOMIC DNA]</scope>
    <source>
        <strain evidence="6 8">NYU-BL-K8</strain>
    </source>
</reference>
<comment type="similarity">
    <text evidence="1">Belongs to the peptidase U62 family.</text>
</comment>
<dbReference type="EMBL" id="MPJZ01000030">
    <property type="protein sequence ID" value="OLU46430.1"/>
    <property type="molecule type" value="Genomic_DNA"/>
</dbReference>
<dbReference type="Proteomes" id="UP000186758">
    <property type="component" value="Unassembled WGS sequence"/>
</dbReference>
<dbReference type="InterPro" id="IPR002510">
    <property type="entry name" value="Metalloprtase-TldD/E_N"/>
</dbReference>
<dbReference type="GO" id="GO:0006508">
    <property type="term" value="P:proteolysis"/>
    <property type="evidence" value="ECO:0007669"/>
    <property type="project" value="UniProtKB-KW"/>
</dbReference>
<accession>A0A140DRF1</accession>
<dbReference type="PANTHER" id="PTHR43421">
    <property type="entry name" value="METALLOPROTEASE PMBA"/>
    <property type="match status" value="1"/>
</dbReference>
<keyword evidence="5" id="KW-0378">Hydrolase</keyword>
<dbReference type="InterPro" id="IPR047657">
    <property type="entry name" value="PmbA"/>
</dbReference>
<dbReference type="GO" id="GO:0005829">
    <property type="term" value="C:cytosol"/>
    <property type="evidence" value="ECO:0007669"/>
    <property type="project" value="TreeGrafter"/>
</dbReference>
<feature type="domain" description="Metalloprotease TldD/E central" evidence="4">
    <location>
        <begin position="111"/>
        <end position="209"/>
    </location>
</feature>
<evidence type="ECO:0000313" key="5">
    <source>
        <dbReference type="EMBL" id="AMK53228.1"/>
    </source>
</evidence>
<dbReference type="InterPro" id="IPR045570">
    <property type="entry name" value="Metalloprtase-TldD/E_cen_dom"/>
</dbReference>
<protein>
    <submittedName>
        <fullName evidence="5">Putative Zn-dependent protease</fullName>
    </submittedName>
    <submittedName>
        <fullName evidence="6">Zn-dependent peptidase</fullName>
    </submittedName>
</protein>
<evidence type="ECO:0000313" key="8">
    <source>
        <dbReference type="Proteomes" id="UP000186758"/>
    </source>
</evidence>
<dbReference type="Pfam" id="PF19289">
    <property type="entry name" value="PmbA_TldD_3rd"/>
    <property type="match status" value="1"/>
</dbReference>
<dbReference type="Pfam" id="PF01523">
    <property type="entry name" value="PmbA_TldD_1st"/>
    <property type="match status" value="1"/>
</dbReference>
<feature type="domain" description="Metalloprotease TldD/E C-terminal" evidence="3">
    <location>
        <begin position="220"/>
        <end position="440"/>
    </location>
</feature>